<dbReference type="Pfam" id="PF20160">
    <property type="entry name" value="C-JID"/>
    <property type="match status" value="1"/>
</dbReference>
<sequence>MVTILLLLQRSEANLIEDIVGNISRRLINLLPSVVGEQLVGIESRVEEIYKLLEFELDDRVTFVGICGMGGIGKTTIARVVYERLSNKYEGSCFLANVREIFSEKRDVVHLQQMLLSKILHEKDLNICDSYDGISLIRSRLCKKKVFLVLDDVDQLEQLKQLAGKNDWFGSGSRIVVTTRDEHVLGTPFAEAIIPMKHIDEIIHLKLTGKSFSAMRHLRLLIINDVDVHLSEDLEYLSNELRFLKWHNYPLKSLPSSFQPQKLVQLDLCYSRIEYIWKDIKPSMEYLKVINLSFSYNLIKTPDFEVIPNLERLDLQCCTKLREVHKSVGSIKKLIVLNLKGCSNLVVFLNDVCGLKSLKILDLNGCSKLDTLPLNLEEVEPLEELYISGTAIEQNVISSIVQLKNLKALSLHGCKVRPPKTWSFSLRSWLTLPTRKSGCMGLMLPPLKGLSFLQELNVSDCNLFEIPSDIGSLFSLQYLYLRRNNFVSLPDSIGQLSRLHLLSLEKCQRLRSLPKLPPKIYFVVADNCTSLKTISSALEITSELSLHFLNCFEMVETQGRNNSLEIMLLNHWLQINEVSNPGTWSIFRLCLPGSEIPELFGYWSEGSTITWPPHHCLLNDELIGFCVCAVMSISNCLDDVHIKCNLGVSTCGWHCYPCSDFKREDHLFLAYISKRNLHNGKYDCGKGVTIQFKIHDYKSGTEYNNNVMNRCGIRPVYKQDVEYLKELSAIDGAITMPSTIQGSRFKKCIKCIEKEINASNDYADYSEDSSVEEGNTRTAVMNSIADQSDDVNMTLEFYMFSMNMIGKAMVMG</sequence>
<dbReference type="OrthoDB" id="1357022at2759"/>
<evidence type="ECO:0000259" key="6">
    <source>
        <dbReference type="SMART" id="SM00382"/>
    </source>
</evidence>
<dbReference type="Pfam" id="PF00931">
    <property type="entry name" value="NB-ARC"/>
    <property type="match status" value="1"/>
</dbReference>
<keyword evidence="2" id="KW-0433">Leucine-rich repeat</keyword>
<dbReference type="InterPro" id="IPR045344">
    <property type="entry name" value="C-JID"/>
</dbReference>
<dbReference type="InterPro" id="IPR032675">
    <property type="entry name" value="LRR_dom_sf"/>
</dbReference>
<dbReference type="Gene3D" id="3.80.10.10">
    <property type="entry name" value="Ribonuclease Inhibitor"/>
    <property type="match status" value="2"/>
</dbReference>
<dbReference type="PRINTS" id="PR00364">
    <property type="entry name" value="DISEASERSIST"/>
</dbReference>
<comment type="catalytic activity">
    <reaction evidence="5">
        <text>NAD(+) + H2O = ADP-D-ribose + nicotinamide + H(+)</text>
        <dbReference type="Rhea" id="RHEA:16301"/>
        <dbReference type="ChEBI" id="CHEBI:15377"/>
        <dbReference type="ChEBI" id="CHEBI:15378"/>
        <dbReference type="ChEBI" id="CHEBI:17154"/>
        <dbReference type="ChEBI" id="CHEBI:57540"/>
        <dbReference type="ChEBI" id="CHEBI:57967"/>
        <dbReference type="EC" id="3.2.2.6"/>
    </reaction>
    <physiologicalReaction direction="left-to-right" evidence="5">
        <dbReference type="Rhea" id="RHEA:16302"/>
    </physiologicalReaction>
</comment>
<dbReference type="InterPro" id="IPR003591">
    <property type="entry name" value="Leu-rich_rpt_typical-subtyp"/>
</dbReference>
<comment type="caution">
    <text evidence="7">The sequence shown here is derived from an EMBL/GenBank/DDBJ whole genome shotgun (WGS) entry which is preliminary data.</text>
</comment>
<dbReference type="InterPro" id="IPR044974">
    <property type="entry name" value="Disease_R_plants"/>
</dbReference>
<proteinExistence type="predicted"/>
<dbReference type="InterPro" id="IPR027417">
    <property type="entry name" value="P-loop_NTPase"/>
</dbReference>
<dbReference type="InterPro" id="IPR002182">
    <property type="entry name" value="NB-ARC"/>
</dbReference>
<name>A0A5C7I0M0_9ROSI</name>
<dbReference type="SUPFAM" id="SSF52058">
    <property type="entry name" value="L domain-like"/>
    <property type="match status" value="1"/>
</dbReference>
<keyword evidence="3" id="KW-0677">Repeat</keyword>
<evidence type="ECO:0000313" key="8">
    <source>
        <dbReference type="Proteomes" id="UP000323000"/>
    </source>
</evidence>
<keyword evidence="8" id="KW-1185">Reference proteome</keyword>
<dbReference type="Proteomes" id="UP000323000">
    <property type="component" value="Chromosome 5"/>
</dbReference>
<dbReference type="Pfam" id="PF00560">
    <property type="entry name" value="LRR_1"/>
    <property type="match status" value="2"/>
</dbReference>
<dbReference type="EC" id="3.2.2.6" evidence="1"/>
<dbReference type="PANTHER" id="PTHR11017:SF559">
    <property type="entry name" value="DISEASE RESISTANCE PROTEIN CHL1"/>
    <property type="match status" value="1"/>
</dbReference>
<dbReference type="InterPro" id="IPR003593">
    <property type="entry name" value="AAA+_ATPase"/>
</dbReference>
<gene>
    <name evidence="7" type="ORF">EZV62_013659</name>
</gene>
<feature type="domain" description="AAA+ ATPase" evidence="6">
    <location>
        <begin position="60"/>
        <end position="200"/>
    </location>
</feature>
<dbReference type="SMART" id="SM00369">
    <property type="entry name" value="LRR_TYP"/>
    <property type="match status" value="2"/>
</dbReference>
<organism evidence="7 8">
    <name type="scientific">Acer yangbiense</name>
    <dbReference type="NCBI Taxonomy" id="1000413"/>
    <lineage>
        <taxon>Eukaryota</taxon>
        <taxon>Viridiplantae</taxon>
        <taxon>Streptophyta</taxon>
        <taxon>Embryophyta</taxon>
        <taxon>Tracheophyta</taxon>
        <taxon>Spermatophyta</taxon>
        <taxon>Magnoliopsida</taxon>
        <taxon>eudicotyledons</taxon>
        <taxon>Gunneridae</taxon>
        <taxon>Pentapetalae</taxon>
        <taxon>rosids</taxon>
        <taxon>malvids</taxon>
        <taxon>Sapindales</taxon>
        <taxon>Sapindaceae</taxon>
        <taxon>Hippocastanoideae</taxon>
        <taxon>Acereae</taxon>
        <taxon>Acer</taxon>
    </lineage>
</organism>
<evidence type="ECO:0000256" key="3">
    <source>
        <dbReference type="ARBA" id="ARBA00022737"/>
    </source>
</evidence>
<dbReference type="InterPro" id="IPR001611">
    <property type="entry name" value="Leu-rich_rpt"/>
</dbReference>
<evidence type="ECO:0000256" key="1">
    <source>
        <dbReference type="ARBA" id="ARBA00011982"/>
    </source>
</evidence>
<dbReference type="SMART" id="SM00382">
    <property type="entry name" value="AAA"/>
    <property type="match status" value="1"/>
</dbReference>
<protein>
    <recommendedName>
        <fullName evidence="1">ADP-ribosyl cyclase/cyclic ADP-ribose hydrolase</fullName>
        <ecNumber evidence="1">3.2.2.6</ecNumber>
    </recommendedName>
</protein>
<dbReference type="Gene3D" id="3.40.50.300">
    <property type="entry name" value="P-loop containing nucleotide triphosphate hydrolases"/>
    <property type="match status" value="1"/>
</dbReference>
<evidence type="ECO:0000256" key="5">
    <source>
        <dbReference type="ARBA" id="ARBA00047304"/>
    </source>
</evidence>
<dbReference type="GO" id="GO:0006952">
    <property type="term" value="P:defense response"/>
    <property type="evidence" value="ECO:0007669"/>
    <property type="project" value="InterPro"/>
</dbReference>
<dbReference type="SUPFAM" id="SSF52540">
    <property type="entry name" value="P-loop containing nucleoside triphosphate hydrolases"/>
    <property type="match status" value="1"/>
</dbReference>
<dbReference type="GO" id="GO:0043531">
    <property type="term" value="F:ADP binding"/>
    <property type="evidence" value="ECO:0007669"/>
    <property type="project" value="InterPro"/>
</dbReference>
<evidence type="ECO:0000256" key="4">
    <source>
        <dbReference type="ARBA" id="ARBA00023027"/>
    </source>
</evidence>
<dbReference type="EMBL" id="VAHF01000005">
    <property type="protein sequence ID" value="TXG62296.1"/>
    <property type="molecule type" value="Genomic_DNA"/>
</dbReference>
<dbReference type="AlphaFoldDB" id="A0A5C7I0M0"/>
<reference evidence="8" key="1">
    <citation type="journal article" date="2019" name="Gigascience">
        <title>De novo genome assembly of the endangered Acer yangbiense, a plant species with extremely small populations endemic to Yunnan Province, China.</title>
        <authorList>
            <person name="Yang J."/>
            <person name="Wariss H.M."/>
            <person name="Tao L."/>
            <person name="Zhang R."/>
            <person name="Yun Q."/>
            <person name="Hollingsworth P."/>
            <person name="Dao Z."/>
            <person name="Luo G."/>
            <person name="Guo H."/>
            <person name="Ma Y."/>
            <person name="Sun W."/>
        </authorList>
    </citation>
    <scope>NUCLEOTIDE SEQUENCE [LARGE SCALE GENOMIC DNA]</scope>
    <source>
        <strain evidence="8">cv. Malutang</strain>
    </source>
</reference>
<keyword evidence="4" id="KW-0520">NAD</keyword>
<evidence type="ECO:0000256" key="2">
    <source>
        <dbReference type="ARBA" id="ARBA00022614"/>
    </source>
</evidence>
<dbReference type="PANTHER" id="PTHR11017">
    <property type="entry name" value="LEUCINE-RICH REPEAT-CONTAINING PROTEIN"/>
    <property type="match status" value="1"/>
</dbReference>
<dbReference type="PROSITE" id="PS51450">
    <property type="entry name" value="LRR"/>
    <property type="match status" value="1"/>
</dbReference>
<evidence type="ECO:0000313" key="7">
    <source>
        <dbReference type="EMBL" id="TXG62296.1"/>
    </source>
</evidence>
<accession>A0A5C7I0M0</accession>
<dbReference type="GO" id="GO:0061809">
    <property type="term" value="F:NAD+ nucleosidase activity, cyclic ADP-ribose generating"/>
    <property type="evidence" value="ECO:0007669"/>
    <property type="project" value="UniProtKB-EC"/>
</dbReference>